<evidence type="ECO:0000313" key="6">
    <source>
        <dbReference type="Proteomes" id="UP000654257"/>
    </source>
</evidence>
<sequence>MQLGLIGLGKMGFNMRERLRRHDIDVVGYDPRPEVTDVPSLEALAEALPAPRIVWVMVPSGPITRQTIENLAGVLSPGDLVIDGGNSRFTDDGPNAELLDAKGIGYVDAGVSGGVWGLDNGYGLMVGGNDADVERALPIFDALRPEGDRADGFVHAGPVGAGHYAKMVHNGIEYGLMHAYAEGYELLAAENLITDVTGVVRAWTKGTVVRSWLLDLLVKALQEDPDFKDISGFTQDSGEGRWTVEEAIRHSVPAPVISAALFARFASRQTDSPAMKAVSALRNQFGGHAVQRAPNTEGTGA</sequence>
<evidence type="ECO:0000313" key="5">
    <source>
        <dbReference type="EMBL" id="GGF91283.1"/>
    </source>
</evidence>
<dbReference type="Gene3D" id="3.40.50.720">
    <property type="entry name" value="NAD(P)-binding Rossmann-like Domain"/>
    <property type="match status" value="1"/>
</dbReference>
<accession>A0A917CL43</accession>
<dbReference type="EMBL" id="BMCU01000001">
    <property type="protein sequence ID" value="GGF91283.1"/>
    <property type="molecule type" value="Genomic_DNA"/>
</dbReference>
<dbReference type="SUPFAM" id="SSF48179">
    <property type="entry name" value="6-phosphogluconate dehydrogenase C-terminal domain-like"/>
    <property type="match status" value="1"/>
</dbReference>
<keyword evidence="3" id="KW-0311">Gluconate utilization</keyword>
<protein>
    <submittedName>
        <fullName evidence="5">6-phosphogluconate dehydrogenase Gnd</fullName>
    </submittedName>
</protein>
<gene>
    <name evidence="5" type="primary">gnD</name>
    <name evidence="5" type="ORF">GCM10007304_01540</name>
</gene>
<proteinExistence type="inferred from homology"/>
<evidence type="ECO:0000256" key="3">
    <source>
        <dbReference type="ARBA" id="ARBA00023064"/>
    </source>
</evidence>
<dbReference type="AlphaFoldDB" id="A0A917CL43"/>
<dbReference type="SUPFAM" id="SSF51735">
    <property type="entry name" value="NAD(P)-binding Rossmann-fold domains"/>
    <property type="match status" value="1"/>
</dbReference>
<dbReference type="GO" id="GO:0006098">
    <property type="term" value="P:pentose-phosphate shunt"/>
    <property type="evidence" value="ECO:0007669"/>
    <property type="project" value="InterPro"/>
</dbReference>
<dbReference type="InterPro" id="IPR008927">
    <property type="entry name" value="6-PGluconate_DH-like_C_sf"/>
</dbReference>
<organism evidence="5 6">
    <name type="scientific">Rhodococcoides trifolii</name>
    <dbReference type="NCBI Taxonomy" id="908250"/>
    <lineage>
        <taxon>Bacteria</taxon>
        <taxon>Bacillati</taxon>
        <taxon>Actinomycetota</taxon>
        <taxon>Actinomycetes</taxon>
        <taxon>Mycobacteriales</taxon>
        <taxon>Nocardiaceae</taxon>
        <taxon>Rhodococcoides</taxon>
    </lineage>
</organism>
<reference evidence="5" key="2">
    <citation type="submission" date="2020-09" db="EMBL/GenBank/DDBJ databases">
        <authorList>
            <person name="Sun Q."/>
            <person name="Sedlacek I."/>
        </authorList>
    </citation>
    <scope>NUCLEOTIDE SEQUENCE</scope>
    <source>
        <strain evidence="5">CCM 7905</strain>
    </source>
</reference>
<evidence type="ECO:0000256" key="1">
    <source>
        <dbReference type="ARBA" id="ARBA00008419"/>
    </source>
</evidence>
<keyword evidence="6" id="KW-1185">Reference proteome</keyword>
<dbReference type="Proteomes" id="UP000654257">
    <property type="component" value="Unassembled WGS sequence"/>
</dbReference>
<comment type="similarity">
    <text evidence="1">Belongs to the 6-phosphogluconate dehydrogenase family.</text>
</comment>
<dbReference type="NCBIfam" id="TIGR00872">
    <property type="entry name" value="gnd_rel"/>
    <property type="match status" value="1"/>
</dbReference>
<dbReference type="GO" id="GO:0019521">
    <property type="term" value="P:D-gluconate metabolic process"/>
    <property type="evidence" value="ECO:0007669"/>
    <property type="project" value="UniProtKB-KW"/>
</dbReference>
<evidence type="ECO:0000259" key="4">
    <source>
        <dbReference type="SMART" id="SM01350"/>
    </source>
</evidence>
<comment type="caution">
    <text evidence="5">The sequence shown here is derived from an EMBL/GenBank/DDBJ whole genome shotgun (WGS) entry which is preliminary data.</text>
</comment>
<dbReference type="GO" id="GO:0004616">
    <property type="term" value="F:phosphogluconate dehydrogenase (decarboxylating) activity"/>
    <property type="evidence" value="ECO:0007669"/>
    <property type="project" value="InterPro"/>
</dbReference>
<dbReference type="InterPro" id="IPR036291">
    <property type="entry name" value="NAD(P)-bd_dom_sf"/>
</dbReference>
<dbReference type="Pfam" id="PF00393">
    <property type="entry name" value="6PGD"/>
    <property type="match status" value="1"/>
</dbReference>
<dbReference type="Gene3D" id="1.10.1040.10">
    <property type="entry name" value="N-(1-d-carboxylethyl)-l-norvaline Dehydrogenase, domain 2"/>
    <property type="match status" value="1"/>
</dbReference>
<dbReference type="PANTHER" id="PTHR11811">
    <property type="entry name" value="6-PHOSPHOGLUCONATE DEHYDROGENASE"/>
    <property type="match status" value="1"/>
</dbReference>
<dbReference type="Pfam" id="PF03446">
    <property type="entry name" value="NAD_binding_2"/>
    <property type="match status" value="1"/>
</dbReference>
<dbReference type="PRINTS" id="PR00076">
    <property type="entry name" value="6PGDHDRGNASE"/>
</dbReference>
<dbReference type="SMART" id="SM01350">
    <property type="entry name" value="6PGD"/>
    <property type="match status" value="1"/>
</dbReference>
<dbReference type="InterPro" id="IPR006115">
    <property type="entry name" value="6PGDH_NADP-bd"/>
</dbReference>
<dbReference type="RefSeq" id="WP_188542813.1">
    <property type="nucleotide sequence ID" value="NZ_BMCU01000001.1"/>
</dbReference>
<feature type="domain" description="6-phosphogluconate dehydrogenase C-terminal" evidence="4">
    <location>
        <begin position="162"/>
        <end position="299"/>
    </location>
</feature>
<dbReference type="InterPro" id="IPR006183">
    <property type="entry name" value="Pgluconate_DH"/>
</dbReference>
<keyword evidence="2" id="KW-0560">Oxidoreductase</keyword>
<dbReference type="InterPro" id="IPR013328">
    <property type="entry name" value="6PGD_dom2"/>
</dbReference>
<dbReference type="GO" id="GO:0050661">
    <property type="term" value="F:NADP binding"/>
    <property type="evidence" value="ECO:0007669"/>
    <property type="project" value="InterPro"/>
</dbReference>
<dbReference type="NCBIfam" id="NF007161">
    <property type="entry name" value="PRK09599.1"/>
    <property type="match status" value="1"/>
</dbReference>
<reference evidence="5" key="1">
    <citation type="journal article" date="2014" name="Int. J. Syst. Evol. Microbiol.">
        <title>Complete genome sequence of Corynebacterium casei LMG S-19264T (=DSM 44701T), isolated from a smear-ripened cheese.</title>
        <authorList>
            <consortium name="US DOE Joint Genome Institute (JGI-PGF)"/>
            <person name="Walter F."/>
            <person name="Albersmeier A."/>
            <person name="Kalinowski J."/>
            <person name="Ruckert C."/>
        </authorList>
    </citation>
    <scope>NUCLEOTIDE SEQUENCE</scope>
    <source>
        <strain evidence="5">CCM 7905</strain>
    </source>
</reference>
<dbReference type="InterPro" id="IPR004849">
    <property type="entry name" value="6DGDH_YqeC"/>
</dbReference>
<evidence type="ECO:0000256" key="2">
    <source>
        <dbReference type="ARBA" id="ARBA00023002"/>
    </source>
</evidence>
<name>A0A917CL43_9NOCA</name>
<dbReference type="InterPro" id="IPR006114">
    <property type="entry name" value="6PGDH_C"/>
</dbReference>